<dbReference type="EMBL" id="FSRM01000001">
    <property type="protein sequence ID" value="SIO22910.1"/>
    <property type="molecule type" value="Genomic_DNA"/>
</dbReference>
<accession>A0A1N6HT56</accession>
<name>A0A1N6HT56_9BURK</name>
<sequence>MDPIPTAPNNALLATFIDQDIAHIRRVMEPSLLGDLAGPILPPAYWRGRLNKLLDTGHLSHAQLCAVDSLLLVLTQFDPADSLPAWKTLPLGAHEKRPAHARRVR</sequence>
<evidence type="ECO:0000313" key="1">
    <source>
        <dbReference type="EMBL" id="SIO22910.1"/>
    </source>
</evidence>
<dbReference type="AlphaFoldDB" id="A0A1N6HT56"/>
<protein>
    <submittedName>
        <fullName evidence="1">Uncharacterized protein</fullName>
    </submittedName>
</protein>
<organism evidence="1 2">
    <name type="scientific">Paraburkholderia phenazinium</name>
    <dbReference type="NCBI Taxonomy" id="60549"/>
    <lineage>
        <taxon>Bacteria</taxon>
        <taxon>Pseudomonadati</taxon>
        <taxon>Pseudomonadota</taxon>
        <taxon>Betaproteobacteria</taxon>
        <taxon>Burkholderiales</taxon>
        <taxon>Burkholderiaceae</taxon>
        <taxon>Paraburkholderia</taxon>
    </lineage>
</organism>
<evidence type="ECO:0000313" key="2">
    <source>
        <dbReference type="Proteomes" id="UP000184693"/>
    </source>
</evidence>
<reference evidence="1 2" key="1">
    <citation type="submission" date="2016-11" db="EMBL/GenBank/DDBJ databases">
        <authorList>
            <person name="Jaros S."/>
            <person name="Januszkiewicz K."/>
            <person name="Wedrychowicz H."/>
        </authorList>
    </citation>
    <scope>NUCLEOTIDE SEQUENCE [LARGE SCALE GENOMIC DNA]</scope>
    <source>
        <strain evidence="1 2">GAS86</strain>
    </source>
</reference>
<proteinExistence type="predicted"/>
<gene>
    <name evidence="1" type="ORF">SAMN05444168_3587</name>
</gene>
<dbReference type="Proteomes" id="UP000184693">
    <property type="component" value="Unassembled WGS sequence"/>
</dbReference>
<dbReference type="RefSeq" id="WP_074265444.1">
    <property type="nucleotide sequence ID" value="NZ_FSRM01000001.1"/>
</dbReference>